<dbReference type="PANTHER" id="PTHR45348">
    <property type="entry name" value="HYPOTHETICAL OXIDOREDUCTASE (EUROFUNG)"/>
    <property type="match status" value="1"/>
</dbReference>
<keyword evidence="3" id="KW-0521">NADP</keyword>
<dbReference type="Pfam" id="PF08240">
    <property type="entry name" value="ADH_N"/>
    <property type="match status" value="1"/>
</dbReference>
<accession>A0A5N7CBB4</accession>
<evidence type="ECO:0000256" key="3">
    <source>
        <dbReference type="ARBA" id="ARBA00022857"/>
    </source>
</evidence>
<comment type="similarity">
    <text evidence="1">Belongs to the zinc-containing alcohol dehydrogenase family.</text>
</comment>
<feature type="domain" description="Alcohol dehydrogenase-like N-terminal" evidence="5">
    <location>
        <begin position="24"/>
        <end position="76"/>
    </location>
</feature>
<keyword evidence="4" id="KW-0560">Oxidoreductase</keyword>
<evidence type="ECO:0000313" key="6">
    <source>
        <dbReference type="EMBL" id="KAE8391157.1"/>
    </source>
</evidence>
<gene>
    <name evidence="6" type="ORF">BDV23DRAFT_182871</name>
</gene>
<organism evidence="6">
    <name type="scientific">Petromyces alliaceus</name>
    <name type="common">Aspergillus alliaceus</name>
    <dbReference type="NCBI Taxonomy" id="209559"/>
    <lineage>
        <taxon>Eukaryota</taxon>
        <taxon>Fungi</taxon>
        <taxon>Dikarya</taxon>
        <taxon>Ascomycota</taxon>
        <taxon>Pezizomycotina</taxon>
        <taxon>Eurotiomycetes</taxon>
        <taxon>Eurotiomycetidae</taxon>
        <taxon>Eurotiales</taxon>
        <taxon>Aspergillaceae</taxon>
        <taxon>Aspergillus</taxon>
        <taxon>Aspergillus subgen. Circumdati</taxon>
    </lineage>
</organism>
<proteinExistence type="inferred from homology"/>
<evidence type="ECO:0000259" key="5">
    <source>
        <dbReference type="Pfam" id="PF08240"/>
    </source>
</evidence>
<dbReference type="GO" id="GO:0016651">
    <property type="term" value="F:oxidoreductase activity, acting on NAD(P)H"/>
    <property type="evidence" value="ECO:0007669"/>
    <property type="project" value="InterPro"/>
</dbReference>
<keyword evidence="2" id="KW-0547">Nucleotide-binding</keyword>
<reference evidence="6" key="1">
    <citation type="submission" date="2019-04" db="EMBL/GenBank/DDBJ databases">
        <title>Friends and foes A comparative genomics studyof 23 Aspergillus species from section Flavi.</title>
        <authorList>
            <consortium name="DOE Joint Genome Institute"/>
            <person name="Kjaerbolling I."/>
            <person name="Vesth T."/>
            <person name="Frisvad J.C."/>
            <person name="Nybo J.L."/>
            <person name="Theobald S."/>
            <person name="Kildgaard S."/>
            <person name="Isbrandt T."/>
            <person name="Kuo A."/>
            <person name="Sato A."/>
            <person name="Lyhne E.K."/>
            <person name="Kogle M.E."/>
            <person name="Wiebenga A."/>
            <person name="Kun R.S."/>
            <person name="Lubbers R.J."/>
            <person name="Makela M.R."/>
            <person name="Barry K."/>
            <person name="Chovatia M."/>
            <person name="Clum A."/>
            <person name="Daum C."/>
            <person name="Haridas S."/>
            <person name="He G."/>
            <person name="LaButti K."/>
            <person name="Lipzen A."/>
            <person name="Mondo S."/>
            <person name="Riley R."/>
            <person name="Salamov A."/>
            <person name="Simmons B.A."/>
            <person name="Magnuson J.K."/>
            <person name="Henrissat B."/>
            <person name="Mortensen U.H."/>
            <person name="Larsen T.O."/>
            <person name="Devries R.P."/>
            <person name="Grigoriev I.V."/>
            <person name="Machida M."/>
            <person name="Baker S.E."/>
            <person name="Andersen M.R."/>
        </authorList>
    </citation>
    <scope>NUCLEOTIDE SEQUENCE [LARGE SCALE GENOMIC DNA]</scope>
    <source>
        <strain evidence="6">IBT 14317</strain>
    </source>
</reference>
<dbReference type="OrthoDB" id="9992527at2759"/>
<dbReference type="EMBL" id="ML735248">
    <property type="protein sequence ID" value="KAE8391157.1"/>
    <property type="molecule type" value="Genomic_DNA"/>
</dbReference>
<dbReference type="InterPro" id="IPR011032">
    <property type="entry name" value="GroES-like_sf"/>
</dbReference>
<dbReference type="Proteomes" id="UP000326877">
    <property type="component" value="Unassembled WGS sequence"/>
</dbReference>
<evidence type="ECO:0000256" key="2">
    <source>
        <dbReference type="ARBA" id="ARBA00022741"/>
    </source>
</evidence>
<dbReference type="GO" id="GO:0000166">
    <property type="term" value="F:nucleotide binding"/>
    <property type="evidence" value="ECO:0007669"/>
    <property type="project" value="UniProtKB-KW"/>
</dbReference>
<evidence type="ECO:0000256" key="1">
    <source>
        <dbReference type="ARBA" id="ARBA00008072"/>
    </source>
</evidence>
<protein>
    <submittedName>
        <fullName evidence="6">Chaperonin 10-like protein</fullName>
    </submittedName>
</protein>
<dbReference type="PANTHER" id="PTHR45348:SF2">
    <property type="entry name" value="ZINC-TYPE ALCOHOL DEHYDROGENASE-LIKE PROTEIN C2E1P3.01"/>
    <property type="match status" value="1"/>
</dbReference>
<evidence type="ECO:0000256" key="4">
    <source>
        <dbReference type="ARBA" id="ARBA00023002"/>
    </source>
</evidence>
<dbReference type="Gene3D" id="3.90.180.10">
    <property type="entry name" value="Medium-chain alcohol dehydrogenases, catalytic domain"/>
    <property type="match status" value="1"/>
</dbReference>
<dbReference type="InterPro" id="IPR047122">
    <property type="entry name" value="Trans-enoyl_RdTase-like"/>
</dbReference>
<sequence length="96" mass="10316">MKAIKTIAGHQAEVQEVPIPQIRDDYLLVKVKAVALNPTDWKHIDLVAPPGTTIGCDFAGIGSNVETEWKRGDRIAGFTYGGSEVQPEPAATQSTV</sequence>
<dbReference type="InterPro" id="IPR013154">
    <property type="entry name" value="ADH-like_N"/>
</dbReference>
<dbReference type="SUPFAM" id="SSF50129">
    <property type="entry name" value="GroES-like"/>
    <property type="match status" value="1"/>
</dbReference>
<dbReference type="AlphaFoldDB" id="A0A5N7CBB4"/>
<name>A0A5N7CBB4_PETAA</name>